<comment type="caution">
    <text evidence="2">The sequence shown here is derived from an EMBL/GenBank/DDBJ whole genome shotgun (WGS) entry which is preliminary data.</text>
</comment>
<feature type="region of interest" description="Disordered" evidence="1">
    <location>
        <begin position="33"/>
        <end position="56"/>
    </location>
</feature>
<name>A0A8X6QZF0_NEPPI</name>
<protein>
    <submittedName>
        <fullName evidence="2">Uncharacterized protein</fullName>
    </submittedName>
</protein>
<evidence type="ECO:0000313" key="3">
    <source>
        <dbReference type="Proteomes" id="UP000887013"/>
    </source>
</evidence>
<evidence type="ECO:0000256" key="1">
    <source>
        <dbReference type="SAM" id="MobiDB-lite"/>
    </source>
</evidence>
<sequence>MQQPQGVQNMNDGGVSHISMTMSERMMRQPNMITPMDTQPPVDHRRDCNPPPCKRHKLETAQPTVQVIHPTHFANDPLSILCSFCRNHIKKVDARGLCSLDCVCKTCRPLKIRMFQEGEENRARYLHFQKIAESRAWG</sequence>
<dbReference type="Proteomes" id="UP000887013">
    <property type="component" value="Unassembled WGS sequence"/>
</dbReference>
<evidence type="ECO:0000313" key="2">
    <source>
        <dbReference type="EMBL" id="GFU60443.1"/>
    </source>
</evidence>
<gene>
    <name evidence="2" type="ORF">NPIL_577501</name>
</gene>
<organism evidence="2 3">
    <name type="scientific">Nephila pilipes</name>
    <name type="common">Giant wood spider</name>
    <name type="synonym">Nephila maculata</name>
    <dbReference type="NCBI Taxonomy" id="299642"/>
    <lineage>
        <taxon>Eukaryota</taxon>
        <taxon>Metazoa</taxon>
        <taxon>Ecdysozoa</taxon>
        <taxon>Arthropoda</taxon>
        <taxon>Chelicerata</taxon>
        <taxon>Arachnida</taxon>
        <taxon>Araneae</taxon>
        <taxon>Araneomorphae</taxon>
        <taxon>Entelegynae</taxon>
        <taxon>Araneoidea</taxon>
        <taxon>Nephilidae</taxon>
        <taxon>Nephila</taxon>
    </lineage>
</organism>
<accession>A0A8X6QZF0</accession>
<reference evidence="2" key="1">
    <citation type="submission" date="2020-08" db="EMBL/GenBank/DDBJ databases">
        <title>Multicomponent nature underlies the extraordinary mechanical properties of spider dragline silk.</title>
        <authorList>
            <person name="Kono N."/>
            <person name="Nakamura H."/>
            <person name="Mori M."/>
            <person name="Yoshida Y."/>
            <person name="Ohtoshi R."/>
            <person name="Malay A.D."/>
            <person name="Moran D.A.P."/>
            <person name="Tomita M."/>
            <person name="Numata K."/>
            <person name="Arakawa K."/>
        </authorList>
    </citation>
    <scope>NUCLEOTIDE SEQUENCE</scope>
</reference>
<keyword evidence="3" id="KW-1185">Reference proteome</keyword>
<proteinExistence type="predicted"/>
<dbReference type="AlphaFoldDB" id="A0A8X6QZF0"/>
<dbReference type="EMBL" id="BMAW01040674">
    <property type="protein sequence ID" value="GFU60443.1"/>
    <property type="molecule type" value="Genomic_DNA"/>
</dbReference>